<accession>A0ABR0NXP6</accession>
<dbReference type="EMBL" id="JARKNE010000008">
    <property type="protein sequence ID" value="KAK5811125.1"/>
    <property type="molecule type" value="Genomic_DNA"/>
</dbReference>
<reference evidence="1 2" key="1">
    <citation type="submission" date="2023-03" db="EMBL/GenBank/DDBJ databases">
        <title>WGS of Gossypium arboreum.</title>
        <authorList>
            <person name="Yu D."/>
        </authorList>
    </citation>
    <scope>NUCLEOTIDE SEQUENCE [LARGE SCALE GENOMIC DNA]</scope>
    <source>
        <tissue evidence="1">Leaf</tissue>
    </source>
</reference>
<organism evidence="1 2">
    <name type="scientific">Gossypium arboreum</name>
    <name type="common">Tree cotton</name>
    <name type="synonym">Gossypium nanking</name>
    <dbReference type="NCBI Taxonomy" id="29729"/>
    <lineage>
        <taxon>Eukaryota</taxon>
        <taxon>Viridiplantae</taxon>
        <taxon>Streptophyta</taxon>
        <taxon>Embryophyta</taxon>
        <taxon>Tracheophyta</taxon>
        <taxon>Spermatophyta</taxon>
        <taxon>Magnoliopsida</taxon>
        <taxon>eudicotyledons</taxon>
        <taxon>Gunneridae</taxon>
        <taxon>Pentapetalae</taxon>
        <taxon>rosids</taxon>
        <taxon>malvids</taxon>
        <taxon>Malvales</taxon>
        <taxon>Malvaceae</taxon>
        <taxon>Malvoideae</taxon>
        <taxon>Gossypium</taxon>
    </lineage>
</organism>
<keyword evidence="2" id="KW-1185">Reference proteome</keyword>
<sequence length="80" mass="9112">MVVHQSSLIVDQWVVGNGIEGESDVFHTEEGLYLVERVNKYGDECFIVGSSVCNYHVKPSHGSDGRSNVHKRNWTSIWYE</sequence>
<dbReference type="Proteomes" id="UP001358586">
    <property type="component" value="Chromosome 8"/>
</dbReference>
<evidence type="ECO:0000313" key="2">
    <source>
        <dbReference type="Proteomes" id="UP001358586"/>
    </source>
</evidence>
<protein>
    <submittedName>
        <fullName evidence="1">Uncharacterized protein</fullName>
    </submittedName>
</protein>
<comment type="caution">
    <text evidence="1">The sequence shown here is derived from an EMBL/GenBank/DDBJ whole genome shotgun (WGS) entry which is preliminary data.</text>
</comment>
<proteinExistence type="predicted"/>
<name>A0ABR0NXP6_GOSAR</name>
<gene>
    <name evidence="1" type="ORF">PVK06_026447</name>
</gene>
<evidence type="ECO:0000313" key="1">
    <source>
        <dbReference type="EMBL" id="KAK5811125.1"/>
    </source>
</evidence>